<dbReference type="EMBL" id="AUZX01008603">
    <property type="protein sequence ID" value="EQD55068.1"/>
    <property type="molecule type" value="Genomic_DNA"/>
</dbReference>
<dbReference type="PROSITE" id="PS50929">
    <property type="entry name" value="ABC_TM1F"/>
    <property type="match status" value="1"/>
</dbReference>
<reference evidence="6" key="1">
    <citation type="submission" date="2013-08" db="EMBL/GenBank/DDBJ databases">
        <authorList>
            <person name="Mendez C."/>
            <person name="Richter M."/>
            <person name="Ferrer M."/>
            <person name="Sanchez J."/>
        </authorList>
    </citation>
    <scope>NUCLEOTIDE SEQUENCE</scope>
</reference>
<sequence length="138" mass="14437">MHRRMLREGLRARGRLGATIALGVFAGLLAVAQALLLSRIIAGAFLGGADLSALVGPLALLAGVFTLRAASGYGRDAFAAAFSAEVRQNLRSRLLQRILALGPVRTSGERTGELITTALGGVDALDPFLAHYLPQIAF</sequence>
<proteinExistence type="predicted"/>
<dbReference type="SUPFAM" id="SSF90123">
    <property type="entry name" value="ABC transporter transmembrane region"/>
    <property type="match status" value="1"/>
</dbReference>
<protein>
    <recommendedName>
        <fullName evidence="5">ABC transmembrane type-1 domain-containing protein</fullName>
    </recommendedName>
</protein>
<dbReference type="InterPro" id="IPR036640">
    <property type="entry name" value="ABC1_TM_sf"/>
</dbReference>
<dbReference type="GO" id="GO:0005524">
    <property type="term" value="F:ATP binding"/>
    <property type="evidence" value="ECO:0007669"/>
    <property type="project" value="InterPro"/>
</dbReference>
<evidence type="ECO:0000313" key="6">
    <source>
        <dbReference type="EMBL" id="EQD55068.1"/>
    </source>
</evidence>
<comment type="caution">
    <text evidence="6">The sequence shown here is derived from an EMBL/GenBank/DDBJ whole genome shotgun (WGS) entry which is preliminary data.</text>
</comment>
<evidence type="ECO:0000256" key="1">
    <source>
        <dbReference type="ARBA" id="ARBA00022692"/>
    </source>
</evidence>
<keyword evidence="2 4" id="KW-1133">Transmembrane helix</keyword>
<reference evidence="6" key="2">
    <citation type="journal article" date="2014" name="ISME J.">
        <title>Microbial stratification in low pH oxic and suboxic macroscopic growths along an acid mine drainage.</title>
        <authorList>
            <person name="Mendez-Garcia C."/>
            <person name="Mesa V."/>
            <person name="Sprenger R.R."/>
            <person name="Richter M."/>
            <person name="Diez M.S."/>
            <person name="Solano J."/>
            <person name="Bargiela R."/>
            <person name="Golyshina O.V."/>
            <person name="Manteca A."/>
            <person name="Ramos J.L."/>
            <person name="Gallego J.R."/>
            <person name="Llorente I."/>
            <person name="Martins Dos Santos V.A."/>
            <person name="Jensen O.N."/>
            <person name="Pelaez A.I."/>
            <person name="Sanchez J."/>
            <person name="Ferrer M."/>
        </authorList>
    </citation>
    <scope>NUCLEOTIDE SEQUENCE</scope>
</reference>
<name>T1AEP1_9ZZZZ</name>
<dbReference type="InterPro" id="IPR011527">
    <property type="entry name" value="ABC1_TM_dom"/>
</dbReference>
<organism evidence="6">
    <name type="scientific">mine drainage metagenome</name>
    <dbReference type="NCBI Taxonomy" id="410659"/>
    <lineage>
        <taxon>unclassified sequences</taxon>
        <taxon>metagenomes</taxon>
        <taxon>ecological metagenomes</taxon>
    </lineage>
</organism>
<feature type="transmembrane region" description="Helical" evidence="4">
    <location>
        <begin position="44"/>
        <end position="67"/>
    </location>
</feature>
<keyword evidence="3 4" id="KW-0472">Membrane</keyword>
<accession>T1AEP1</accession>
<evidence type="ECO:0000259" key="5">
    <source>
        <dbReference type="PROSITE" id="PS50929"/>
    </source>
</evidence>
<dbReference type="GO" id="GO:0016020">
    <property type="term" value="C:membrane"/>
    <property type="evidence" value="ECO:0007669"/>
    <property type="project" value="InterPro"/>
</dbReference>
<evidence type="ECO:0000256" key="3">
    <source>
        <dbReference type="ARBA" id="ARBA00023136"/>
    </source>
</evidence>
<dbReference type="GO" id="GO:0140359">
    <property type="term" value="F:ABC-type transporter activity"/>
    <property type="evidence" value="ECO:0007669"/>
    <property type="project" value="InterPro"/>
</dbReference>
<gene>
    <name evidence="6" type="ORF">B1A_11939</name>
</gene>
<dbReference type="Gene3D" id="1.20.1560.10">
    <property type="entry name" value="ABC transporter type 1, transmembrane domain"/>
    <property type="match status" value="1"/>
</dbReference>
<evidence type="ECO:0000256" key="4">
    <source>
        <dbReference type="SAM" id="Phobius"/>
    </source>
</evidence>
<keyword evidence="1 4" id="KW-0812">Transmembrane</keyword>
<dbReference type="AlphaFoldDB" id="T1AEP1"/>
<evidence type="ECO:0000256" key="2">
    <source>
        <dbReference type="ARBA" id="ARBA00022989"/>
    </source>
</evidence>
<dbReference type="Pfam" id="PF00664">
    <property type="entry name" value="ABC_membrane"/>
    <property type="match status" value="1"/>
</dbReference>
<feature type="non-terminal residue" evidence="6">
    <location>
        <position position="138"/>
    </location>
</feature>
<feature type="domain" description="ABC transmembrane type-1" evidence="5">
    <location>
        <begin position="18"/>
        <end position="136"/>
    </location>
</feature>